<dbReference type="AlphaFoldDB" id="A0A1S3U2I4"/>
<gene>
    <name evidence="6" type="primary">LOC106761223</name>
</gene>
<comment type="function">
    <text evidence="4">Dirigent proteins impart stereoselectivity on the phenoxy radical-coupling reaction, yielding optically active lignans from two molecules of coniferyl alcohol in the biosynthesis of lignans, flavonolignans, and alkaloids and thus plays a central role in plant secondary metabolism.</text>
</comment>
<feature type="signal peptide" evidence="4">
    <location>
        <begin position="1"/>
        <end position="36"/>
    </location>
</feature>
<reference evidence="6" key="2">
    <citation type="submission" date="2025-08" db="UniProtKB">
        <authorList>
            <consortium name="RefSeq"/>
        </authorList>
    </citation>
    <scope>IDENTIFICATION</scope>
    <source>
        <tissue evidence="6">Leaf</tissue>
    </source>
</reference>
<keyword evidence="4" id="KW-0052">Apoplast</keyword>
<comment type="subunit">
    <text evidence="2 4">Homodimer.</text>
</comment>
<dbReference type="GO" id="GO:0048046">
    <property type="term" value="C:apoplast"/>
    <property type="evidence" value="ECO:0007669"/>
    <property type="project" value="UniProtKB-SubCell"/>
</dbReference>
<keyword evidence="3 4" id="KW-0964">Secreted</keyword>
<evidence type="ECO:0000313" key="6">
    <source>
        <dbReference type="RefSeq" id="XP_014500237.1"/>
    </source>
</evidence>
<evidence type="ECO:0000256" key="1">
    <source>
        <dbReference type="ARBA" id="ARBA00010746"/>
    </source>
</evidence>
<organism evidence="5 6">
    <name type="scientific">Vigna radiata var. radiata</name>
    <name type="common">Mung bean</name>
    <name type="synonym">Phaseolus aureus</name>
    <dbReference type="NCBI Taxonomy" id="3916"/>
    <lineage>
        <taxon>Eukaryota</taxon>
        <taxon>Viridiplantae</taxon>
        <taxon>Streptophyta</taxon>
        <taxon>Embryophyta</taxon>
        <taxon>Tracheophyta</taxon>
        <taxon>Spermatophyta</taxon>
        <taxon>Magnoliopsida</taxon>
        <taxon>eudicotyledons</taxon>
        <taxon>Gunneridae</taxon>
        <taxon>Pentapetalae</taxon>
        <taxon>rosids</taxon>
        <taxon>fabids</taxon>
        <taxon>Fabales</taxon>
        <taxon>Fabaceae</taxon>
        <taxon>Papilionoideae</taxon>
        <taxon>50 kb inversion clade</taxon>
        <taxon>NPAAA clade</taxon>
        <taxon>indigoferoid/millettioid clade</taxon>
        <taxon>Phaseoleae</taxon>
        <taxon>Vigna</taxon>
    </lineage>
</organism>
<dbReference type="PANTHER" id="PTHR21495">
    <property type="entry name" value="NUCLEOPORIN-RELATED"/>
    <property type="match status" value="1"/>
</dbReference>
<protein>
    <recommendedName>
        <fullName evidence="4">Dirigent protein</fullName>
    </recommendedName>
</protein>
<dbReference type="Pfam" id="PF03018">
    <property type="entry name" value="Dirigent"/>
    <property type="match status" value="1"/>
</dbReference>
<dbReference type="InterPro" id="IPR004265">
    <property type="entry name" value="Dirigent"/>
</dbReference>
<feature type="chain" id="PRO_5010008513" description="Dirigent protein" evidence="4">
    <location>
        <begin position="37"/>
        <end position="202"/>
    </location>
</feature>
<dbReference type="STRING" id="3916.A0A1S3U2I4"/>
<evidence type="ECO:0000256" key="2">
    <source>
        <dbReference type="ARBA" id="ARBA00011738"/>
    </source>
</evidence>
<proteinExistence type="inferred from homology"/>
<comment type="subcellular location">
    <subcellularLocation>
        <location evidence="4">Secreted</location>
        <location evidence="4">Extracellular space</location>
        <location evidence="4">Apoplast</location>
    </subcellularLocation>
</comment>
<reference evidence="5" key="1">
    <citation type="journal article" date="2014" name="Nat. Commun.">
        <title>Genome sequence of mungbean and insights into evolution within Vigna species.</title>
        <authorList>
            <person name="Kang Y.J."/>
            <person name="Kim S.K."/>
            <person name="Kim M.Y."/>
            <person name="Lestari P."/>
            <person name="Kim K.H."/>
            <person name="Ha B.K."/>
            <person name="Jun T.H."/>
            <person name="Hwang W.J."/>
            <person name="Lee T."/>
            <person name="Lee J."/>
            <person name="Shim S."/>
            <person name="Yoon M.Y."/>
            <person name="Jang Y.E."/>
            <person name="Han K.S."/>
            <person name="Taeprayoon P."/>
            <person name="Yoon N."/>
            <person name="Somta P."/>
            <person name="Tanya P."/>
            <person name="Kim K.S."/>
            <person name="Gwag J.G."/>
            <person name="Moon J.K."/>
            <person name="Lee Y.H."/>
            <person name="Park B.S."/>
            <person name="Bombarely A."/>
            <person name="Doyle J.J."/>
            <person name="Jackson S.A."/>
            <person name="Schafleitner R."/>
            <person name="Srinives P."/>
            <person name="Varshney R.K."/>
            <person name="Lee S.H."/>
        </authorList>
    </citation>
    <scope>NUCLEOTIDE SEQUENCE [LARGE SCALE GENOMIC DNA]</scope>
    <source>
        <strain evidence="5">cv. VC1973A</strain>
    </source>
</reference>
<evidence type="ECO:0000256" key="4">
    <source>
        <dbReference type="RuleBase" id="RU363099"/>
    </source>
</evidence>
<dbReference type="OrthoDB" id="1864232at2759"/>
<dbReference type="Gene3D" id="2.40.480.10">
    <property type="entry name" value="Allene oxide cyclase-like"/>
    <property type="match status" value="1"/>
</dbReference>
<dbReference type="InterPro" id="IPR044859">
    <property type="entry name" value="Allene_oxi_cyc_Dirigent"/>
</dbReference>
<sequence>MQWNAVEELSTMGVPLRFLFLLFLTLFSTLPTHLQASFSQQSHIDLPSETHRSSQKQTHLHFFYHDLRIANNPSTIVKIVDTPKNVPNRFGSTFVMDDPMTEGPDLSSKPVGRAQGLFGLASLNDLGMYMLINFAFTEGDYAGSSLSMVGRNPVAEQNREMPIVGGTGVFRFATGYAIANSMYDISSPEHFVMEYNVTVRHG</sequence>
<dbReference type="GO" id="GO:0009699">
    <property type="term" value="P:phenylpropanoid biosynthetic process"/>
    <property type="evidence" value="ECO:0007669"/>
    <property type="project" value="UniProtKB-ARBA"/>
</dbReference>
<dbReference type="GeneID" id="106761223"/>
<evidence type="ECO:0000256" key="3">
    <source>
        <dbReference type="ARBA" id="ARBA00022525"/>
    </source>
</evidence>
<keyword evidence="5" id="KW-1185">Reference proteome</keyword>
<dbReference type="Proteomes" id="UP000087766">
    <property type="component" value="Chromosome 5"/>
</dbReference>
<accession>A0A1S3U2I4</accession>
<keyword evidence="4" id="KW-0732">Signal</keyword>
<name>A0A1S3U2I4_VIGRR</name>
<comment type="similarity">
    <text evidence="1 4">Belongs to the plant dirigent protein family.</text>
</comment>
<dbReference type="KEGG" id="vra:106761223"/>
<evidence type="ECO:0000313" key="5">
    <source>
        <dbReference type="Proteomes" id="UP000087766"/>
    </source>
</evidence>
<dbReference type="RefSeq" id="XP_014500237.1">
    <property type="nucleotide sequence ID" value="XM_014644751.2"/>
</dbReference>